<organism evidence="2 3">
    <name type="scientific">Dyella psychrodurans</name>
    <dbReference type="NCBI Taxonomy" id="1927960"/>
    <lineage>
        <taxon>Bacteria</taxon>
        <taxon>Pseudomonadati</taxon>
        <taxon>Pseudomonadota</taxon>
        <taxon>Gammaproteobacteria</taxon>
        <taxon>Lysobacterales</taxon>
        <taxon>Rhodanobacteraceae</taxon>
        <taxon>Dyella</taxon>
    </lineage>
</organism>
<dbReference type="InterPro" id="IPR001433">
    <property type="entry name" value="OxRdtase_FAD/NAD-bd"/>
</dbReference>
<dbReference type="EMBL" id="QRBF01000006">
    <property type="protein sequence ID" value="RDS81804.1"/>
    <property type="molecule type" value="Genomic_DNA"/>
</dbReference>
<evidence type="ECO:0000313" key="2">
    <source>
        <dbReference type="EMBL" id="RDS81804.1"/>
    </source>
</evidence>
<dbReference type="PROSITE" id="PS51384">
    <property type="entry name" value="FAD_FR"/>
    <property type="match status" value="1"/>
</dbReference>
<keyword evidence="3" id="KW-1185">Reference proteome</keyword>
<protein>
    <submittedName>
        <fullName evidence="2">Oxidoreductase</fullName>
    </submittedName>
</protein>
<feature type="domain" description="FAD-binding FR-type" evidence="1">
    <location>
        <begin position="1"/>
        <end position="105"/>
    </location>
</feature>
<dbReference type="OrthoDB" id="9796486at2"/>
<sequence length="242" mass="26450">MTTHTVRLRSRHMVADDTMAFHFEKPAGFDFKPGQAIDLTLEGSAGQLPGGEDLKHAFSIVSAPHQEELVIATRMRNSAFKRALGALPADGSAAVDGPFGSLTLHKKPDRGAVLIAGGIGVTPFMSMLRHATHERSPRELRLLYTNHRPEDAAFLTELRDLERQNPRFTLVATMTRMEQSTLAWEGPVERIDGELIRQAAGAMAHPAFYLAGPPAMVEAVLQTLSSAGVDEDDVRSETFFGY</sequence>
<dbReference type="PANTHER" id="PTHR47354">
    <property type="entry name" value="NADH OXIDOREDUCTASE HCR"/>
    <property type="match status" value="1"/>
</dbReference>
<name>A0A370X061_9GAMM</name>
<comment type="caution">
    <text evidence="2">The sequence shown here is derived from an EMBL/GenBank/DDBJ whole genome shotgun (WGS) entry which is preliminary data.</text>
</comment>
<dbReference type="Gene3D" id="2.40.30.10">
    <property type="entry name" value="Translation factors"/>
    <property type="match status" value="1"/>
</dbReference>
<dbReference type="PANTHER" id="PTHR47354:SF5">
    <property type="entry name" value="PROTEIN RFBI"/>
    <property type="match status" value="1"/>
</dbReference>
<dbReference type="SUPFAM" id="SSF52343">
    <property type="entry name" value="Ferredoxin reductase-like, C-terminal NADP-linked domain"/>
    <property type="match status" value="1"/>
</dbReference>
<dbReference type="Pfam" id="PF00175">
    <property type="entry name" value="NAD_binding_1"/>
    <property type="match status" value="1"/>
</dbReference>
<reference evidence="2 3" key="1">
    <citation type="submission" date="2018-07" db="EMBL/GenBank/DDBJ databases">
        <title>Dyella monticola sp. nov. and Dyella psychrodurans sp. nov. isolated from monsoon evergreen broad-leaved forest soil of Dinghu Mountain, China.</title>
        <authorList>
            <person name="Gao Z."/>
            <person name="Qiu L."/>
        </authorList>
    </citation>
    <scope>NUCLEOTIDE SEQUENCE [LARGE SCALE GENOMIC DNA]</scope>
    <source>
        <strain evidence="2 3">4MSK11</strain>
    </source>
</reference>
<dbReference type="SUPFAM" id="SSF63380">
    <property type="entry name" value="Riboflavin synthase domain-like"/>
    <property type="match status" value="1"/>
</dbReference>
<gene>
    <name evidence="2" type="ORF">DWU99_15365</name>
</gene>
<dbReference type="InterPro" id="IPR017938">
    <property type="entry name" value="Riboflavin_synthase-like_b-brl"/>
</dbReference>
<dbReference type="CDD" id="cd00322">
    <property type="entry name" value="FNR_like"/>
    <property type="match status" value="1"/>
</dbReference>
<dbReference type="Gene3D" id="3.40.50.80">
    <property type="entry name" value="Nucleotide-binding domain of ferredoxin-NADP reductase (FNR) module"/>
    <property type="match status" value="1"/>
</dbReference>
<proteinExistence type="predicted"/>
<dbReference type="AlphaFoldDB" id="A0A370X061"/>
<evidence type="ECO:0000259" key="1">
    <source>
        <dbReference type="PROSITE" id="PS51384"/>
    </source>
</evidence>
<dbReference type="PRINTS" id="PR00410">
    <property type="entry name" value="PHEHYDRXLASE"/>
</dbReference>
<dbReference type="InterPro" id="IPR017927">
    <property type="entry name" value="FAD-bd_FR_type"/>
</dbReference>
<dbReference type="InterPro" id="IPR039261">
    <property type="entry name" value="FNR_nucleotide-bd"/>
</dbReference>
<accession>A0A370X061</accession>
<dbReference type="InterPro" id="IPR050415">
    <property type="entry name" value="MRET"/>
</dbReference>
<dbReference type="GO" id="GO:0016491">
    <property type="term" value="F:oxidoreductase activity"/>
    <property type="evidence" value="ECO:0007669"/>
    <property type="project" value="InterPro"/>
</dbReference>
<dbReference type="Proteomes" id="UP000255334">
    <property type="component" value="Unassembled WGS sequence"/>
</dbReference>
<evidence type="ECO:0000313" key="3">
    <source>
        <dbReference type="Proteomes" id="UP000255334"/>
    </source>
</evidence>